<name>A0AAN7VWJ2_9PEZI</name>
<dbReference type="PANTHER" id="PTHR47706">
    <property type="entry name" value="NMRA-LIKE FAMILY PROTEIN"/>
    <property type="match status" value="1"/>
</dbReference>
<gene>
    <name evidence="4" type="ORF">LTR97_009373</name>
</gene>
<keyword evidence="1" id="KW-0521">NADP</keyword>
<dbReference type="InterPro" id="IPR036291">
    <property type="entry name" value="NAD(P)-bd_dom_sf"/>
</dbReference>
<sequence length="322" mass="34962">MSANHIIKVAIVGAGGRSGGAMTAELLKTGKHTVTAITRQDSTSPLPEGVKVAKVNYDDESTLVDALKGQDALVITMGTQAPTDTQLKLIRAAAEAGVKWICPNEWGPDSANPDLCKDVSLFAHASGPRDEIKKLGKSSYLGVVCGFWYEWSLAIADSYGFDFANKTVTFFDEGETKTNTSTWPQVGRGVAALLSLPIKAEGGDQERCLDHFRDHKVYISSFTVSQRDMLASVLRVSGDKESDWTIKKEGAEERYNAAAEAMKKGDRLAYVRTMYTRVFYADDSGNYGKTKGLANELLGLPEENIDEATKVAMDRAKGNPYA</sequence>
<evidence type="ECO:0000259" key="3">
    <source>
        <dbReference type="Pfam" id="PF05368"/>
    </source>
</evidence>
<dbReference type="CDD" id="cd05259">
    <property type="entry name" value="PCBER_SDR_a"/>
    <property type="match status" value="1"/>
</dbReference>
<dbReference type="Gene3D" id="3.40.50.720">
    <property type="entry name" value="NAD(P)-binding Rossmann-like Domain"/>
    <property type="match status" value="1"/>
</dbReference>
<dbReference type="Gene3D" id="3.90.25.10">
    <property type="entry name" value="UDP-galactose 4-epimerase, domain 1"/>
    <property type="match status" value="1"/>
</dbReference>
<keyword evidence="2" id="KW-0560">Oxidoreductase</keyword>
<evidence type="ECO:0000313" key="4">
    <source>
        <dbReference type="EMBL" id="KAK5694783.1"/>
    </source>
</evidence>
<dbReference type="AlphaFoldDB" id="A0AAN7VWJ2"/>
<organism evidence="4 5">
    <name type="scientific">Elasticomyces elasticus</name>
    <dbReference type="NCBI Taxonomy" id="574655"/>
    <lineage>
        <taxon>Eukaryota</taxon>
        <taxon>Fungi</taxon>
        <taxon>Dikarya</taxon>
        <taxon>Ascomycota</taxon>
        <taxon>Pezizomycotina</taxon>
        <taxon>Dothideomycetes</taxon>
        <taxon>Dothideomycetidae</taxon>
        <taxon>Mycosphaerellales</taxon>
        <taxon>Teratosphaeriaceae</taxon>
        <taxon>Elasticomyces</taxon>
    </lineage>
</organism>
<dbReference type="InterPro" id="IPR045312">
    <property type="entry name" value="PCBER-like"/>
</dbReference>
<dbReference type="PANTHER" id="PTHR47706:SF7">
    <property type="entry name" value="CIPA-LIKE, PUTATIVE (AFU_ORTHOLOGUE AFUA_1G01630)-RELATED"/>
    <property type="match status" value="1"/>
</dbReference>
<reference evidence="4" key="1">
    <citation type="submission" date="2023-08" db="EMBL/GenBank/DDBJ databases">
        <title>Black Yeasts Isolated from many extreme environments.</title>
        <authorList>
            <person name="Coleine C."/>
            <person name="Stajich J.E."/>
            <person name="Selbmann L."/>
        </authorList>
    </citation>
    <scope>NUCLEOTIDE SEQUENCE</scope>
    <source>
        <strain evidence="4">CCFEE 5810</strain>
    </source>
</reference>
<comment type="caution">
    <text evidence="4">The sequence shown here is derived from an EMBL/GenBank/DDBJ whole genome shotgun (WGS) entry which is preliminary data.</text>
</comment>
<dbReference type="SUPFAM" id="SSF51735">
    <property type="entry name" value="NAD(P)-binding Rossmann-fold domains"/>
    <property type="match status" value="1"/>
</dbReference>
<dbReference type="Proteomes" id="UP001310594">
    <property type="component" value="Unassembled WGS sequence"/>
</dbReference>
<protein>
    <recommendedName>
        <fullName evidence="3">NmrA-like domain-containing protein</fullName>
    </recommendedName>
</protein>
<dbReference type="InterPro" id="IPR051609">
    <property type="entry name" value="NmrA/Isoflavone_reductase-like"/>
</dbReference>
<dbReference type="GO" id="GO:0016491">
    <property type="term" value="F:oxidoreductase activity"/>
    <property type="evidence" value="ECO:0007669"/>
    <property type="project" value="UniProtKB-KW"/>
</dbReference>
<evidence type="ECO:0000313" key="5">
    <source>
        <dbReference type="Proteomes" id="UP001310594"/>
    </source>
</evidence>
<feature type="domain" description="NmrA-like" evidence="3">
    <location>
        <begin position="8"/>
        <end position="141"/>
    </location>
</feature>
<proteinExistence type="predicted"/>
<accession>A0AAN7VWJ2</accession>
<dbReference type="Pfam" id="PF05368">
    <property type="entry name" value="NmrA"/>
    <property type="match status" value="1"/>
</dbReference>
<dbReference type="InterPro" id="IPR008030">
    <property type="entry name" value="NmrA-like"/>
</dbReference>
<evidence type="ECO:0000256" key="2">
    <source>
        <dbReference type="ARBA" id="ARBA00023002"/>
    </source>
</evidence>
<dbReference type="EMBL" id="JAVRQU010000015">
    <property type="protein sequence ID" value="KAK5694783.1"/>
    <property type="molecule type" value="Genomic_DNA"/>
</dbReference>
<evidence type="ECO:0000256" key="1">
    <source>
        <dbReference type="ARBA" id="ARBA00022857"/>
    </source>
</evidence>